<name>A0ACB8V047_9EURO</name>
<sequence>MSSADSRAAHLRSLHIPGKPIVFTNVYDPATAGIIASNPAAAALATASYAIAAVHGLDDDDLDLETNLVAVRRIATVAVKHNKPLSVDLQDGYGSRLEEAIEGIITAGASGCNLEDRDNTTGKLFPLDVAVNRVRLALATATKAGVPNFVVNARTDAIAFYDDIEDAITRGKAYLDAGATTTFVWGGPRRGLSRDEVVRLSNAFGGRLNVIAAENGLSIQELTDIGVARISVGPRLWRTATAAFKEAADEILNQVQAMQSTAK</sequence>
<comment type="caution">
    <text evidence="1">The sequence shown here is derived from an EMBL/GenBank/DDBJ whole genome shotgun (WGS) entry which is preliminary data.</text>
</comment>
<reference evidence="1" key="1">
    <citation type="journal article" date="2022" name="bioRxiv">
        <title>Population genetic analysis of Ophidiomyces ophidiicola, the causative agent of snake fungal disease, indicates recent introductions to the USA.</title>
        <authorList>
            <person name="Ladner J.T."/>
            <person name="Palmer J.M."/>
            <person name="Ettinger C.L."/>
            <person name="Stajich J.E."/>
            <person name="Farrell T.M."/>
            <person name="Glorioso B.M."/>
            <person name="Lawson B."/>
            <person name="Price S.J."/>
            <person name="Stengle A.G."/>
            <person name="Grear D.A."/>
            <person name="Lorch J.M."/>
        </authorList>
    </citation>
    <scope>NUCLEOTIDE SEQUENCE</scope>
    <source>
        <strain evidence="1">NWHC 24266-5</strain>
    </source>
</reference>
<gene>
    <name evidence="1" type="ORF">LOY88_002320</name>
</gene>
<protein>
    <submittedName>
        <fullName evidence="1">Uncharacterized protein</fullName>
    </submittedName>
</protein>
<evidence type="ECO:0000313" key="1">
    <source>
        <dbReference type="EMBL" id="KAI2388947.1"/>
    </source>
</evidence>
<organism evidence="1">
    <name type="scientific">Ophidiomyces ophidiicola</name>
    <dbReference type="NCBI Taxonomy" id="1387563"/>
    <lineage>
        <taxon>Eukaryota</taxon>
        <taxon>Fungi</taxon>
        <taxon>Dikarya</taxon>
        <taxon>Ascomycota</taxon>
        <taxon>Pezizomycotina</taxon>
        <taxon>Eurotiomycetes</taxon>
        <taxon>Eurotiomycetidae</taxon>
        <taxon>Onygenales</taxon>
        <taxon>Onygenaceae</taxon>
        <taxon>Ophidiomyces</taxon>
    </lineage>
</organism>
<proteinExistence type="predicted"/>
<dbReference type="EMBL" id="JALBCA010000027">
    <property type="protein sequence ID" value="KAI2388947.1"/>
    <property type="molecule type" value="Genomic_DNA"/>
</dbReference>
<accession>A0ACB8V047</accession>